<feature type="compositionally biased region" description="Polar residues" evidence="14">
    <location>
        <begin position="246"/>
        <end position="258"/>
    </location>
</feature>
<dbReference type="SMART" id="SM00028">
    <property type="entry name" value="TPR"/>
    <property type="match status" value="3"/>
</dbReference>
<feature type="compositionally biased region" description="Polar residues" evidence="14">
    <location>
        <begin position="85"/>
        <end position="95"/>
    </location>
</feature>
<organism evidence="17 19">
    <name type="scientific">Perkinsus olseni</name>
    <name type="common">Perkinsus atlanticus</name>
    <dbReference type="NCBI Taxonomy" id="32597"/>
    <lineage>
        <taxon>Eukaryota</taxon>
        <taxon>Sar</taxon>
        <taxon>Alveolata</taxon>
        <taxon>Perkinsozoa</taxon>
        <taxon>Perkinsea</taxon>
        <taxon>Perkinsida</taxon>
        <taxon>Perkinsidae</taxon>
        <taxon>Perkinsus</taxon>
    </lineage>
</organism>
<keyword evidence="6" id="KW-0808">Transferase</keyword>
<feature type="compositionally biased region" description="Polar residues" evidence="14">
    <location>
        <begin position="417"/>
        <end position="430"/>
    </location>
</feature>
<dbReference type="PROSITE" id="PS50005">
    <property type="entry name" value="TPR"/>
    <property type="match status" value="1"/>
</dbReference>
<evidence type="ECO:0000256" key="3">
    <source>
        <dbReference type="ARBA" id="ARBA00004922"/>
    </source>
</evidence>
<evidence type="ECO:0000256" key="14">
    <source>
        <dbReference type="SAM" id="MobiDB-lite"/>
    </source>
</evidence>
<evidence type="ECO:0000256" key="7">
    <source>
        <dbReference type="ARBA" id="ARBA00022692"/>
    </source>
</evidence>
<dbReference type="GO" id="GO:0005783">
    <property type="term" value="C:endoplasmic reticulum"/>
    <property type="evidence" value="ECO:0007669"/>
    <property type="project" value="UniProtKB-SubCell"/>
</dbReference>
<evidence type="ECO:0000256" key="12">
    <source>
        <dbReference type="ARBA" id="ARBA00023136"/>
    </source>
</evidence>
<evidence type="ECO:0000256" key="5">
    <source>
        <dbReference type="ARBA" id="ARBA00012839"/>
    </source>
</evidence>
<dbReference type="GO" id="GO:0004169">
    <property type="term" value="F:dolichyl-phosphate-mannose-protein mannosyltransferase activity"/>
    <property type="evidence" value="ECO:0007669"/>
    <property type="project" value="UniProtKB-EC"/>
</dbReference>
<feature type="transmembrane region" description="Helical" evidence="15">
    <location>
        <begin position="771"/>
        <end position="792"/>
    </location>
</feature>
<feature type="transmembrane region" description="Helical" evidence="15">
    <location>
        <begin position="799"/>
        <end position="818"/>
    </location>
</feature>
<comment type="caution">
    <text evidence="17">The sequence shown here is derived from an EMBL/GenBank/DDBJ whole genome shotgun (WGS) entry which is preliminary data.</text>
</comment>
<gene>
    <name evidence="18" type="ORF">FOL46_002302</name>
    <name evidence="17" type="ORF">FOZ61_002021</name>
</gene>
<dbReference type="GO" id="GO:0030968">
    <property type="term" value="P:endoplasmic reticulum unfolded protein response"/>
    <property type="evidence" value="ECO:0007669"/>
    <property type="project" value="TreeGrafter"/>
</dbReference>
<name>A0A7J6LUR9_PEROL</name>
<accession>A0A7J6LUR9</accession>
<dbReference type="GO" id="GO:0016020">
    <property type="term" value="C:membrane"/>
    <property type="evidence" value="ECO:0007669"/>
    <property type="project" value="UniProtKB-SubCell"/>
</dbReference>
<evidence type="ECO:0000313" key="18">
    <source>
        <dbReference type="EMBL" id="KAF4667888.1"/>
    </source>
</evidence>
<feature type="compositionally biased region" description="Basic and acidic residues" evidence="14">
    <location>
        <begin position="309"/>
        <end position="322"/>
    </location>
</feature>
<feature type="transmembrane region" description="Helical" evidence="15">
    <location>
        <begin position="577"/>
        <end position="597"/>
    </location>
</feature>
<sequence>MESLHSAPELKLEGVDFRQHLSRLRSIRESLGGRDKRQPRSSKRQAEKRLENKWARFEQYHKVGLAKIVERSHAPWSREGILQPESGQQARTSPASGDGGPADEVEAPRCFPRDSKLGRVEEKEEGGPPRVPERWRQTTTRAGWRWSQTNDILMDAETLDVLLPAEHAWQLNMKEYAEGMKRLEHRLKRIEATLSSRATTSEVVHLPDMSMSPSVDYSLDENDVSKGEHSEGSQTEVCTSRLEELSQATKEASPISSTGASSLLGRMCQLENEMLTSQRSLEKLRCLLPSDGEQSEASPVGGRLRSHARWRDEENEGKDSPTADLKRLRARSRDAKAALAGAVAYGSKFCLGDRLVMVVGPTETAESLPPWAWNSLNRALDALDGKDEGAALPPIMFSLRTGKFSPGLPHTVYPQGQRPTSAADTNQTENEPARQPRLSTKDIFIVVLCSLPFYLSITCPEWYIDELFAITRNEDARGETPFLEVLRHDFWGNHMWAEGHWTHKSYRPVVTLSYWLQYWLNGYLIKPQPLRVFSCLLNTATALLLALVLCRVHRVQGRLAAVTAGIFAAHPIHTENVVYLVGRADIFATAFWLLAVLAHHELTERRAPFPSASTVPLFSLVIILALLSGFSKEPGFTVLAYLALGQLLNRQRPRRWLLSACLLCAFGVVFKFRSWLVGGTKVDFSYVDTPIPYQASILTRAFSYLHLHAVYAQLMLLPINQSWDYSYNAIPMVAYLEDFRLLGVLACYTGLLCLATWSLCRLREFGDGGPVLSLAALLFPFIPASNLFFVVGTVVGERLLYISTIGFALGLALISSSAFPRRKVPSFLKCLLVGYVILSIRRTQHWRSRVSLFGQDAVMWPGSAKTLHQFATTLHRADRLDEARELYLASLSIFDDNALTDYCVAQIDIETNRFDEAHERFVKILNGNGIGFGGFNRFLIMVDFGFTLTALKRYDEAIPVLKEGLSLNEDVPHALNALGISYLYMGEAQRSVEAFQRGVHYDPENPWLWSNLAAALLIGDRENTASDAKQCAALAVEKSTEAMGFVHPKFVTNYEIAEAIVEGRNKVADATPQLEFFFHRLL</sequence>
<dbReference type="InterPro" id="IPR019734">
    <property type="entry name" value="TPR_rpt"/>
</dbReference>
<feature type="region of interest" description="Disordered" evidence="14">
    <location>
        <begin position="412"/>
        <end position="435"/>
    </location>
</feature>
<evidence type="ECO:0000256" key="4">
    <source>
        <dbReference type="ARBA" id="ARBA00007882"/>
    </source>
</evidence>
<feature type="transmembrane region" description="Helical" evidence="15">
    <location>
        <begin position="739"/>
        <end position="759"/>
    </location>
</feature>
<feature type="transmembrane region" description="Helical" evidence="15">
    <location>
        <begin position="617"/>
        <end position="644"/>
    </location>
</feature>
<dbReference type="UniPathway" id="UPA00378"/>
<dbReference type="InterPro" id="IPR052346">
    <property type="entry name" value="O-mannosyl-transferase_TMTC"/>
</dbReference>
<dbReference type="PANTHER" id="PTHR44227:SF3">
    <property type="entry name" value="PROTEIN O-MANNOSYL-TRANSFERASE TMTC4"/>
    <property type="match status" value="1"/>
</dbReference>
<evidence type="ECO:0000313" key="19">
    <source>
        <dbReference type="Proteomes" id="UP000570595"/>
    </source>
</evidence>
<dbReference type="InterPro" id="IPR013618">
    <property type="entry name" value="TMTC_DUF1736"/>
</dbReference>
<dbReference type="InterPro" id="IPR011990">
    <property type="entry name" value="TPR-like_helical_dom_sf"/>
</dbReference>
<feature type="transmembrane region" description="Helical" evidence="15">
    <location>
        <begin position="697"/>
        <end position="719"/>
    </location>
</feature>
<evidence type="ECO:0000256" key="15">
    <source>
        <dbReference type="SAM" id="Phobius"/>
    </source>
</evidence>
<dbReference type="Gene3D" id="1.25.40.10">
    <property type="entry name" value="Tetratricopeptide repeat domain"/>
    <property type="match status" value="1"/>
</dbReference>
<evidence type="ECO:0000256" key="8">
    <source>
        <dbReference type="ARBA" id="ARBA00022737"/>
    </source>
</evidence>
<dbReference type="OrthoDB" id="19588at2759"/>
<evidence type="ECO:0000256" key="11">
    <source>
        <dbReference type="ARBA" id="ARBA00022989"/>
    </source>
</evidence>
<evidence type="ECO:0000313" key="20">
    <source>
        <dbReference type="Proteomes" id="UP000572268"/>
    </source>
</evidence>
<feature type="region of interest" description="Disordered" evidence="14">
    <location>
        <begin position="80"/>
        <end position="134"/>
    </location>
</feature>
<comment type="subcellular location">
    <subcellularLocation>
        <location evidence="2">Endoplasmic reticulum</location>
    </subcellularLocation>
    <subcellularLocation>
        <location evidence="1">Membrane</location>
        <topology evidence="1">Multi-pass membrane protein</topology>
    </subcellularLocation>
</comment>
<dbReference type="Proteomes" id="UP000570595">
    <property type="component" value="Unassembled WGS sequence"/>
</dbReference>
<evidence type="ECO:0000259" key="16">
    <source>
        <dbReference type="Pfam" id="PF08409"/>
    </source>
</evidence>
<proteinExistence type="inferred from homology"/>
<dbReference type="Pfam" id="PF08409">
    <property type="entry name" value="TMTC_DUF1736"/>
    <property type="match status" value="1"/>
</dbReference>
<reference evidence="19 20" key="1">
    <citation type="submission" date="2020-04" db="EMBL/GenBank/DDBJ databases">
        <title>Perkinsus olseni comparative genomics.</title>
        <authorList>
            <person name="Bogema D.R."/>
        </authorList>
    </citation>
    <scope>NUCLEOTIDE SEQUENCE [LARGE SCALE GENOMIC DNA]</scope>
    <source>
        <strain evidence="17">ATCC PRA-179</strain>
        <strain evidence="18">ATCC PRA-31</strain>
    </source>
</reference>
<keyword evidence="7 15" id="KW-0812">Transmembrane</keyword>
<feature type="region of interest" description="Disordered" evidence="14">
    <location>
        <begin position="208"/>
        <end position="258"/>
    </location>
</feature>
<feature type="region of interest" description="Disordered" evidence="14">
    <location>
        <begin position="27"/>
        <end position="50"/>
    </location>
</feature>
<protein>
    <recommendedName>
        <fullName evidence="5">dolichyl-phosphate-mannose--protein mannosyltransferase</fullName>
        <ecNumber evidence="5">2.4.1.109</ecNumber>
    </recommendedName>
</protein>
<keyword evidence="11 15" id="KW-1133">Transmembrane helix</keyword>
<evidence type="ECO:0000313" key="17">
    <source>
        <dbReference type="EMBL" id="KAF4663013.1"/>
    </source>
</evidence>
<keyword evidence="10" id="KW-0256">Endoplasmic reticulum</keyword>
<evidence type="ECO:0000256" key="13">
    <source>
        <dbReference type="PROSITE-ProRule" id="PRU00339"/>
    </source>
</evidence>
<keyword evidence="12 15" id="KW-0472">Membrane</keyword>
<comment type="similarity">
    <text evidence="4">Belongs to the TMTC family.</text>
</comment>
<evidence type="ECO:0000256" key="9">
    <source>
        <dbReference type="ARBA" id="ARBA00022803"/>
    </source>
</evidence>
<dbReference type="AlphaFoldDB" id="A0A7J6LUR9"/>
<evidence type="ECO:0000256" key="2">
    <source>
        <dbReference type="ARBA" id="ARBA00004240"/>
    </source>
</evidence>
<feature type="repeat" description="TPR" evidence="13">
    <location>
        <begin position="972"/>
        <end position="1005"/>
    </location>
</feature>
<keyword evidence="8" id="KW-0677">Repeat</keyword>
<feature type="transmembrane region" description="Helical" evidence="15">
    <location>
        <begin position="656"/>
        <end position="677"/>
    </location>
</feature>
<keyword evidence="9 13" id="KW-0802">TPR repeat</keyword>
<comment type="pathway">
    <text evidence="3">Protein modification; protein glycosylation.</text>
</comment>
<feature type="domain" description="DUF1736" evidence="16">
    <location>
        <begin position="680"/>
        <end position="751"/>
    </location>
</feature>
<dbReference type="PANTHER" id="PTHR44227">
    <property type="match status" value="1"/>
</dbReference>
<dbReference type="EC" id="2.4.1.109" evidence="5"/>
<dbReference type="EMBL" id="JABAHT010000153">
    <property type="protein sequence ID" value="KAF4663013.1"/>
    <property type="molecule type" value="Genomic_DNA"/>
</dbReference>
<evidence type="ECO:0000256" key="10">
    <source>
        <dbReference type="ARBA" id="ARBA00022824"/>
    </source>
</evidence>
<dbReference type="Proteomes" id="UP000572268">
    <property type="component" value="Unassembled WGS sequence"/>
</dbReference>
<evidence type="ECO:0000256" key="6">
    <source>
        <dbReference type="ARBA" id="ARBA00022679"/>
    </source>
</evidence>
<evidence type="ECO:0000256" key="1">
    <source>
        <dbReference type="ARBA" id="ARBA00004141"/>
    </source>
</evidence>
<feature type="transmembrane region" description="Helical" evidence="15">
    <location>
        <begin position="530"/>
        <end position="550"/>
    </location>
</feature>
<dbReference type="EMBL" id="JABANN010000172">
    <property type="protein sequence ID" value="KAF4667888.1"/>
    <property type="molecule type" value="Genomic_DNA"/>
</dbReference>
<feature type="region of interest" description="Disordered" evidence="14">
    <location>
        <begin position="290"/>
        <end position="322"/>
    </location>
</feature>
<feature type="compositionally biased region" description="Basic and acidic residues" evidence="14">
    <location>
        <begin position="111"/>
        <end position="134"/>
    </location>
</feature>
<dbReference type="SUPFAM" id="SSF48452">
    <property type="entry name" value="TPR-like"/>
    <property type="match status" value="1"/>
</dbReference>